<dbReference type="GO" id="GO:0005975">
    <property type="term" value="P:carbohydrate metabolic process"/>
    <property type="evidence" value="ECO:0007669"/>
    <property type="project" value="UniProtKB-ARBA"/>
</dbReference>
<keyword evidence="6" id="KW-0732">Signal</keyword>
<evidence type="ECO:0000256" key="1">
    <source>
        <dbReference type="ARBA" id="ARBA00011073"/>
    </source>
</evidence>
<dbReference type="PANTHER" id="PTHR43806:SF11">
    <property type="entry name" value="CEREVISIN-RELATED"/>
    <property type="match status" value="1"/>
</dbReference>
<evidence type="ECO:0000313" key="9">
    <source>
        <dbReference type="Proteomes" id="UP000619479"/>
    </source>
</evidence>
<evidence type="ECO:0000256" key="6">
    <source>
        <dbReference type="SAM" id="SignalP"/>
    </source>
</evidence>
<feature type="signal peptide" evidence="6">
    <location>
        <begin position="1"/>
        <end position="28"/>
    </location>
</feature>
<comment type="similarity">
    <text evidence="1 5">Belongs to the peptidase S8 family.</text>
</comment>
<accession>A0A919IN65</accession>
<feature type="chain" id="PRO_5036825863" description="Peptidase S8/S53 domain-containing protein" evidence="6">
    <location>
        <begin position="29"/>
        <end position="682"/>
    </location>
</feature>
<feature type="active site" description="Charge relay system" evidence="5">
    <location>
        <position position="339"/>
    </location>
</feature>
<evidence type="ECO:0000256" key="2">
    <source>
        <dbReference type="ARBA" id="ARBA00022670"/>
    </source>
</evidence>
<dbReference type="GO" id="GO:0006508">
    <property type="term" value="P:proteolysis"/>
    <property type="evidence" value="ECO:0007669"/>
    <property type="project" value="UniProtKB-KW"/>
</dbReference>
<dbReference type="PRINTS" id="PR00723">
    <property type="entry name" value="SUBTILISIN"/>
</dbReference>
<dbReference type="SUPFAM" id="SSF52743">
    <property type="entry name" value="Subtilisin-like"/>
    <property type="match status" value="1"/>
</dbReference>
<keyword evidence="9" id="KW-1185">Reference proteome</keyword>
<dbReference type="InterPro" id="IPR023827">
    <property type="entry name" value="Peptidase_S8_Asp-AS"/>
</dbReference>
<feature type="active site" description="Charge relay system" evidence="5">
    <location>
        <position position="141"/>
    </location>
</feature>
<comment type="caution">
    <text evidence="8">The sequence shown here is derived from an EMBL/GenBank/DDBJ whole genome shotgun (WGS) entry which is preliminary data.</text>
</comment>
<dbReference type="Pfam" id="PF17957">
    <property type="entry name" value="Big_7"/>
    <property type="match status" value="2"/>
</dbReference>
<evidence type="ECO:0000256" key="5">
    <source>
        <dbReference type="PROSITE-ProRule" id="PRU01240"/>
    </source>
</evidence>
<dbReference type="InterPro" id="IPR013783">
    <property type="entry name" value="Ig-like_fold"/>
</dbReference>
<evidence type="ECO:0000313" key="8">
    <source>
        <dbReference type="EMBL" id="GID69014.1"/>
    </source>
</evidence>
<dbReference type="InterPro" id="IPR036852">
    <property type="entry name" value="Peptidase_S8/S53_dom_sf"/>
</dbReference>
<dbReference type="PROSITE" id="PS51892">
    <property type="entry name" value="SUBTILASE"/>
    <property type="match status" value="1"/>
</dbReference>
<keyword evidence="2 5" id="KW-0645">Protease</keyword>
<organism evidence="8 9">
    <name type="scientific">Actinoplanes cyaneus</name>
    <dbReference type="NCBI Taxonomy" id="52696"/>
    <lineage>
        <taxon>Bacteria</taxon>
        <taxon>Bacillati</taxon>
        <taxon>Actinomycetota</taxon>
        <taxon>Actinomycetes</taxon>
        <taxon>Micromonosporales</taxon>
        <taxon>Micromonosporaceae</taxon>
        <taxon>Actinoplanes</taxon>
    </lineage>
</organism>
<feature type="domain" description="Peptidase S8/S53" evidence="7">
    <location>
        <begin position="134"/>
        <end position="375"/>
    </location>
</feature>
<dbReference type="InterPro" id="IPR015500">
    <property type="entry name" value="Peptidase_S8_subtilisin-rel"/>
</dbReference>
<dbReference type="PANTHER" id="PTHR43806">
    <property type="entry name" value="PEPTIDASE S8"/>
    <property type="match status" value="1"/>
</dbReference>
<evidence type="ECO:0000259" key="7">
    <source>
        <dbReference type="Pfam" id="PF00082"/>
    </source>
</evidence>
<dbReference type="InterPro" id="IPR000209">
    <property type="entry name" value="Peptidase_S8/S53_dom"/>
</dbReference>
<dbReference type="Pfam" id="PF00082">
    <property type="entry name" value="Peptidase_S8"/>
    <property type="match status" value="1"/>
</dbReference>
<dbReference type="AlphaFoldDB" id="A0A919IN65"/>
<dbReference type="Gene3D" id="3.40.50.200">
    <property type="entry name" value="Peptidase S8/S53 domain"/>
    <property type="match status" value="1"/>
</dbReference>
<reference evidence="8" key="1">
    <citation type="submission" date="2021-01" db="EMBL/GenBank/DDBJ databases">
        <title>Whole genome shotgun sequence of Actinoplanes cyaneus NBRC 14990.</title>
        <authorList>
            <person name="Komaki H."/>
            <person name="Tamura T."/>
        </authorList>
    </citation>
    <scope>NUCLEOTIDE SEQUENCE</scope>
    <source>
        <strain evidence="8">NBRC 14990</strain>
    </source>
</reference>
<dbReference type="InterPro" id="IPR050131">
    <property type="entry name" value="Peptidase_S8_subtilisin-like"/>
</dbReference>
<dbReference type="EMBL" id="BOMH01000056">
    <property type="protein sequence ID" value="GID69014.1"/>
    <property type="molecule type" value="Genomic_DNA"/>
</dbReference>
<feature type="active site" description="Charge relay system" evidence="5">
    <location>
        <position position="174"/>
    </location>
</feature>
<protein>
    <recommendedName>
        <fullName evidence="7">Peptidase S8/S53 domain-containing protein</fullName>
    </recommendedName>
</protein>
<dbReference type="InterPro" id="IPR022398">
    <property type="entry name" value="Peptidase_S8_His-AS"/>
</dbReference>
<dbReference type="PROSITE" id="PS00137">
    <property type="entry name" value="SUBTILASE_HIS"/>
    <property type="match status" value="1"/>
</dbReference>
<keyword evidence="4 5" id="KW-0720">Serine protease</keyword>
<dbReference type="PROSITE" id="PS00136">
    <property type="entry name" value="SUBTILASE_ASP"/>
    <property type="match status" value="1"/>
</dbReference>
<evidence type="ECO:0000256" key="4">
    <source>
        <dbReference type="ARBA" id="ARBA00022825"/>
    </source>
</evidence>
<dbReference type="GO" id="GO:0004252">
    <property type="term" value="F:serine-type endopeptidase activity"/>
    <property type="evidence" value="ECO:0007669"/>
    <property type="project" value="UniProtKB-UniRule"/>
</dbReference>
<sequence length="682" mass="70466">MRGPSVRIVAACLSSLLLAGLVATPARADEAPPVILDIGVRQISDRTDVVARFAARTLSRRVVVGLNAVTMTVAAADRDSFVADLLADPAVTWVEEDAPVHADAAGPVNDPFYSQSLDAAAVPEAWTWTTGSADVTVAVVDSGVTANRDLPAARILPGLNLVESGREPVDDDGHGSLVAGVIAATANNGVSAAGVCPQCRILPVRVLKHDADGGASGTSALAASGITYAAANGARVINTSFSTTTDSRLLREAVQYAADHGALVIGSAGQDDYRSDRHYPAATEPALAVAAALPNGLPAAGTNMNPLNSPADRWIDVEGPASLWAVAPSGTGGPLVGTSASAAAVSGAAALAFSLKPTASADEVRSAIVKTAGDPDLTGIGLVGEISPYLDVAGLLHSLGAPDTEAPRITSSTITLGVLGATGTTVLPQAVDDHGVYGFELVADGKVVDSTRDASWDRRMKLVPPAHYRGDWPVTLRAIDYAGNVTEKTYAVQVDTGAPLDVDGPVATELRPAANTRIRDTFTSTISGVTDPSGVASAELWSNGKLVGRDISAPYSLVVRTGSSNGAVTVIWRLTDQLGNSRDYSRTVIADSGGPAVSITKAPGNKAKVKGTVKVYVKASDPSGIARVQLLVNGKVVATDYRSAYQLSVNTAKQKKTMKIQIRAYDRLGNLRYTSARTWYRK</sequence>
<evidence type="ECO:0000256" key="3">
    <source>
        <dbReference type="ARBA" id="ARBA00022801"/>
    </source>
</evidence>
<dbReference type="Gene3D" id="2.60.40.10">
    <property type="entry name" value="Immunoglobulins"/>
    <property type="match status" value="2"/>
</dbReference>
<dbReference type="Proteomes" id="UP000619479">
    <property type="component" value="Unassembled WGS sequence"/>
</dbReference>
<keyword evidence="3 5" id="KW-0378">Hydrolase</keyword>
<name>A0A919IN65_9ACTN</name>
<proteinExistence type="inferred from homology"/>
<gene>
    <name evidence="8" type="ORF">Acy02nite_68950</name>
</gene>